<keyword evidence="4" id="KW-1185">Reference proteome</keyword>
<dbReference type="Proteomes" id="UP000190774">
    <property type="component" value="Unassembled WGS sequence"/>
</dbReference>
<organism evidence="3 4">
    <name type="scientific">Prosthecobacter debontii</name>
    <dbReference type="NCBI Taxonomy" id="48467"/>
    <lineage>
        <taxon>Bacteria</taxon>
        <taxon>Pseudomonadati</taxon>
        <taxon>Verrucomicrobiota</taxon>
        <taxon>Verrucomicrobiia</taxon>
        <taxon>Verrucomicrobiales</taxon>
        <taxon>Verrucomicrobiaceae</taxon>
        <taxon>Prosthecobacter</taxon>
    </lineage>
</organism>
<protein>
    <submittedName>
        <fullName evidence="3">PEP-CTERM protein-sorting domain-containing protein</fullName>
    </submittedName>
</protein>
<dbReference type="Gene3D" id="2.60.120.200">
    <property type="match status" value="1"/>
</dbReference>
<dbReference type="InterPro" id="IPR013424">
    <property type="entry name" value="Ice-binding_C"/>
</dbReference>
<dbReference type="NCBIfam" id="TIGR02595">
    <property type="entry name" value="PEP_CTERM"/>
    <property type="match status" value="1"/>
</dbReference>
<dbReference type="OrthoDB" id="188512at2"/>
<dbReference type="SUPFAM" id="SSF49899">
    <property type="entry name" value="Concanavalin A-like lectins/glucanases"/>
    <property type="match status" value="1"/>
</dbReference>
<gene>
    <name evidence="3" type="ORF">SAMN02745166_00286</name>
</gene>
<evidence type="ECO:0000259" key="2">
    <source>
        <dbReference type="Pfam" id="PF07589"/>
    </source>
</evidence>
<evidence type="ECO:0000256" key="1">
    <source>
        <dbReference type="SAM" id="SignalP"/>
    </source>
</evidence>
<feature type="chain" id="PRO_5013227777" evidence="1">
    <location>
        <begin position="22"/>
        <end position="255"/>
    </location>
</feature>
<dbReference type="STRING" id="48467.SAMN02745166_00286"/>
<dbReference type="InterPro" id="IPR013320">
    <property type="entry name" value="ConA-like_dom_sf"/>
</dbReference>
<proteinExistence type="predicted"/>
<accession>A0A1T4WI65</accession>
<dbReference type="RefSeq" id="WP_078811514.1">
    <property type="nucleotide sequence ID" value="NZ_FUYE01000001.1"/>
</dbReference>
<feature type="domain" description="Ice-binding protein C-terminal" evidence="2">
    <location>
        <begin position="233"/>
        <end position="253"/>
    </location>
</feature>
<evidence type="ECO:0000313" key="3">
    <source>
        <dbReference type="EMBL" id="SKA77002.1"/>
    </source>
</evidence>
<dbReference type="AlphaFoldDB" id="A0A1T4WI65"/>
<sequence>MKSPLLSLGLALWLAPLTASAATVLFSHQGSTDPTTEGWTRNYTTTTVVGSAYDDDGTPVWKVYDPGNASGGTGLYYSATMNSTVLDTAMTSGWELSATISIPTDDPNSNIAWPTNGNTWLGIIVNESPGVRRYWGLVFGRAANGDTIVSINGYVGGASKTLAPGYYDYSMVYDPVTKLVSVYVDGELWKSDFNGLTTGTGSNSVYWGDNSAQSSAITPRSAYYESVQFTIAPEPSRLLLLGLGLLALGGRRRKK</sequence>
<keyword evidence="1" id="KW-0732">Signal</keyword>
<reference evidence="4" key="1">
    <citation type="submission" date="2017-02" db="EMBL/GenBank/DDBJ databases">
        <authorList>
            <person name="Varghese N."/>
            <person name="Submissions S."/>
        </authorList>
    </citation>
    <scope>NUCLEOTIDE SEQUENCE [LARGE SCALE GENOMIC DNA]</scope>
    <source>
        <strain evidence="4">ATCC 700200</strain>
    </source>
</reference>
<dbReference type="Pfam" id="PF07589">
    <property type="entry name" value="PEP-CTERM"/>
    <property type="match status" value="1"/>
</dbReference>
<name>A0A1T4WI65_9BACT</name>
<dbReference type="EMBL" id="FUYE01000001">
    <property type="protein sequence ID" value="SKA77002.1"/>
    <property type="molecule type" value="Genomic_DNA"/>
</dbReference>
<feature type="signal peptide" evidence="1">
    <location>
        <begin position="1"/>
        <end position="21"/>
    </location>
</feature>
<evidence type="ECO:0000313" key="4">
    <source>
        <dbReference type="Proteomes" id="UP000190774"/>
    </source>
</evidence>